<accession>A0A3M9N2Y0</accession>
<evidence type="ECO:0000313" key="2">
    <source>
        <dbReference type="Proteomes" id="UP000267223"/>
    </source>
</evidence>
<evidence type="ECO:0000313" key="1">
    <source>
        <dbReference type="EMBL" id="RNI32172.1"/>
    </source>
</evidence>
<proteinExistence type="predicted"/>
<organism evidence="1 2">
    <name type="scientific">Hanamia caeni</name>
    <dbReference type="NCBI Taxonomy" id="2294116"/>
    <lineage>
        <taxon>Bacteria</taxon>
        <taxon>Pseudomonadati</taxon>
        <taxon>Bacteroidota</taxon>
        <taxon>Chitinophagia</taxon>
        <taxon>Chitinophagales</taxon>
        <taxon>Chitinophagaceae</taxon>
        <taxon>Hanamia</taxon>
    </lineage>
</organism>
<dbReference type="AlphaFoldDB" id="A0A3M9N2Y0"/>
<dbReference type="Proteomes" id="UP000267223">
    <property type="component" value="Unassembled WGS sequence"/>
</dbReference>
<name>A0A3M9N2Y0_9BACT</name>
<comment type="caution">
    <text evidence="1">The sequence shown here is derived from an EMBL/GenBank/DDBJ whole genome shotgun (WGS) entry which is preliminary data.</text>
</comment>
<protein>
    <submittedName>
        <fullName evidence="1">Uncharacterized protein</fullName>
    </submittedName>
</protein>
<dbReference type="EMBL" id="RJJR01000026">
    <property type="protein sequence ID" value="RNI32172.1"/>
    <property type="molecule type" value="Genomic_DNA"/>
</dbReference>
<reference evidence="1 2" key="1">
    <citation type="submission" date="2018-11" db="EMBL/GenBank/DDBJ databases">
        <title>Draft genome sequence of Ferruginibacter sp. BO-59.</title>
        <authorList>
            <person name="Im W.T."/>
        </authorList>
    </citation>
    <scope>NUCLEOTIDE SEQUENCE [LARGE SCALE GENOMIC DNA]</scope>
    <source>
        <strain evidence="1 2">BO-59</strain>
    </source>
</reference>
<sequence>MKYVAVTFTDKKYVKTRQRYVAELESKNIFSQIYSLGSEDFDEDFFNSHQAFIANNPKGYGFFIWKPYVIYKILKQLDEGDILVWGDAGNTIPGTREECLRKFNLVKSNKGTKIIACQEGYNIRWIKTDLYFRVKWYAILYAFKFMPAANRIVIQKDAKTMSFVKEWLELCTKDYRNIDYSHSKLPKMPFFIEHRFDQSVFAILFHLHKCTKVDFENVWLASRLRF</sequence>
<keyword evidence="2" id="KW-1185">Reference proteome</keyword>
<gene>
    <name evidence="1" type="ORF">EFY79_20270</name>
</gene>